<keyword evidence="4 7" id="KW-0812">Transmembrane</keyword>
<evidence type="ECO:0000256" key="2">
    <source>
        <dbReference type="ARBA" id="ARBA00005262"/>
    </source>
</evidence>
<comment type="similarity">
    <text evidence="2">Belongs to the chromate ion transporter (CHR) (TC 2.A.51) family.</text>
</comment>
<keyword evidence="5 7" id="KW-1133">Transmembrane helix</keyword>
<accession>A0ABQ4N842</accession>
<dbReference type="Proteomes" id="UP000680304">
    <property type="component" value="Unassembled WGS sequence"/>
</dbReference>
<evidence type="ECO:0000256" key="5">
    <source>
        <dbReference type="ARBA" id="ARBA00022989"/>
    </source>
</evidence>
<sequence length="95" mass="9968">MIPAIEKEVVDKKKWLSAEELADIFGLAGSFPGAIGINSAMLIGYRIGGVAGAIAAMTGMLLPTFLVVIMLSVFTGNCTTIRKSKPPLCRSGRPS</sequence>
<evidence type="ECO:0000313" key="9">
    <source>
        <dbReference type="Proteomes" id="UP000680304"/>
    </source>
</evidence>
<proteinExistence type="inferred from homology"/>
<dbReference type="InterPro" id="IPR052518">
    <property type="entry name" value="CHR_Transporter"/>
</dbReference>
<keyword evidence="6 7" id="KW-0472">Membrane</keyword>
<dbReference type="PANTHER" id="PTHR43663">
    <property type="entry name" value="CHROMATE TRANSPORT PROTEIN-RELATED"/>
    <property type="match status" value="1"/>
</dbReference>
<evidence type="ECO:0008006" key="10">
    <source>
        <dbReference type="Google" id="ProtNLM"/>
    </source>
</evidence>
<gene>
    <name evidence="8" type="ORF">PACILC2_30010</name>
</gene>
<dbReference type="InterPro" id="IPR003370">
    <property type="entry name" value="Chromate_transpt"/>
</dbReference>
<dbReference type="EMBL" id="BOVJ01000095">
    <property type="protein sequence ID" value="GIQ64433.1"/>
    <property type="molecule type" value="Genomic_DNA"/>
</dbReference>
<feature type="transmembrane region" description="Helical" evidence="7">
    <location>
        <begin position="51"/>
        <end position="74"/>
    </location>
</feature>
<evidence type="ECO:0000256" key="1">
    <source>
        <dbReference type="ARBA" id="ARBA00004651"/>
    </source>
</evidence>
<keyword evidence="9" id="KW-1185">Reference proteome</keyword>
<evidence type="ECO:0000313" key="8">
    <source>
        <dbReference type="EMBL" id="GIQ64433.1"/>
    </source>
</evidence>
<evidence type="ECO:0000256" key="7">
    <source>
        <dbReference type="SAM" id="Phobius"/>
    </source>
</evidence>
<evidence type="ECO:0000256" key="4">
    <source>
        <dbReference type="ARBA" id="ARBA00022692"/>
    </source>
</evidence>
<protein>
    <recommendedName>
        <fullName evidence="10">Chromate transporter</fullName>
    </recommendedName>
</protein>
<keyword evidence="3" id="KW-1003">Cell membrane</keyword>
<reference evidence="8 9" key="1">
    <citation type="submission" date="2021-04" db="EMBL/GenBank/DDBJ databases">
        <title>Draft genome sequence of Paenibacillus cisolokensis, LC2-13A.</title>
        <authorList>
            <person name="Uke A."/>
            <person name="Chhe C."/>
            <person name="Baramee S."/>
            <person name="Kosugi A."/>
        </authorList>
    </citation>
    <scope>NUCLEOTIDE SEQUENCE [LARGE SCALE GENOMIC DNA]</scope>
    <source>
        <strain evidence="8 9">LC2-13A</strain>
    </source>
</reference>
<feature type="transmembrane region" description="Helical" evidence="7">
    <location>
        <begin position="21"/>
        <end position="45"/>
    </location>
</feature>
<dbReference type="Pfam" id="PF02417">
    <property type="entry name" value="Chromate_transp"/>
    <property type="match status" value="1"/>
</dbReference>
<comment type="subcellular location">
    <subcellularLocation>
        <location evidence="1">Cell membrane</location>
        <topology evidence="1">Multi-pass membrane protein</topology>
    </subcellularLocation>
</comment>
<comment type="caution">
    <text evidence="8">The sequence shown here is derived from an EMBL/GenBank/DDBJ whole genome shotgun (WGS) entry which is preliminary data.</text>
</comment>
<dbReference type="PANTHER" id="PTHR43663:SF1">
    <property type="entry name" value="CHROMATE TRANSPORTER"/>
    <property type="match status" value="1"/>
</dbReference>
<evidence type="ECO:0000256" key="3">
    <source>
        <dbReference type="ARBA" id="ARBA00022475"/>
    </source>
</evidence>
<name>A0ABQ4N842_9BACL</name>
<organism evidence="8 9">
    <name type="scientific">Paenibacillus cisolokensis</name>
    <dbReference type="NCBI Taxonomy" id="1658519"/>
    <lineage>
        <taxon>Bacteria</taxon>
        <taxon>Bacillati</taxon>
        <taxon>Bacillota</taxon>
        <taxon>Bacilli</taxon>
        <taxon>Bacillales</taxon>
        <taxon>Paenibacillaceae</taxon>
        <taxon>Paenibacillus</taxon>
    </lineage>
</organism>
<evidence type="ECO:0000256" key="6">
    <source>
        <dbReference type="ARBA" id="ARBA00023136"/>
    </source>
</evidence>